<feature type="compositionally biased region" description="Basic and acidic residues" evidence="1">
    <location>
        <begin position="225"/>
        <end position="237"/>
    </location>
</feature>
<feature type="region of interest" description="Disordered" evidence="1">
    <location>
        <begin position="1"/>
        <end position="32"/>
    </location>
</feature>
<organism evidence="2 3">
    <name type="scientific">Favolaschia claudopus</name>
    <dbReference type="NCBI Taxonomy" id="2862362"/>
    <lineage>
        <taxon>Eukaryota</taxon>
        <taxon>Fungi</taxon>
        <taxon>Dikarya</taxon>
        <taxon>Basidiomycota</taxon>
        <taxon>Agaricomycotina</taxon>
        <taxon>Agaricomycetes</taxon>
        <taxon>Agaricomycetidae</taxon>
        <taxon>Agaricales</taxon>
        <taxon>Marasmiineae</taxon>
        <taxon>Mycenaceae</taxon>
        <taxon>Favolaschia</taxon>
    </lineage>
</organism>
<feature type="compositionally biased region" description="Basic residues" evidence="1">
    <location>
        <begin position="1"/>
        <end position="18"/>
    </location>
</feature>
<sequence length="237" mass="26681">MLIHKVLHGRRSNQHQRPKRELEQNVPDNNEDTHLADGAFSFLGPSSEPASLLNEASAVDQRNMQVENDYYSSLYTPSQNTQYMDHTATGNTFAHWKIFDAHLHFGGFNYGQFDDIMATINGYVPPDSQQEGTMNTVANASNQEIEYGADNLYAGESRTWRASQELPPIPQPRSDTLEPSAEFPGIPEESETADFEEPVAAQNIDLELDERNILTGKRARTKSARAKDLERASKRRI</sequence>
<gene>
    <name evidence="2" type="ORF">R3P38DRAFT_3182953</name>
</gene>
<feature type="region of interest" description="Disordered" evidence="1">
    <location>
        <begin position="165"/>
        <end position="204"/>
    </location>
</feature>
<evidence type="ECO:0000256" key="1">
    <source>
        <dbReference type="SAM" id="MobiDB-lite"/>
    </source>
</evidence>
<evidence type="ECO:0000313" key="3">
    <source>
        <dbReference type="Proteomes" id="UP001362999"/>
    </source>
</evidence>
<dbReference type="Proteomes" id="UP001362999">
    <property type="component" value="Unassembled WGS sequence"/>
</dbReference>
<dbReference type="AlphaFoldDB" id="A0AAW0CDP3"/>
<proteinExistence type="predicted"/>
<feature type="compositionally biased region" description="Acidic residues" evidence="1">
    <location>
        <begin position="188"/>
        <end position="197"/>
    </location>
</feature>
<name>A0AAW0CDP3_9AGAR</name>
<protein>
    <submittedName>
        <fullName evidence="2">Uncharacterized protein</fullName>
    </submittedName>
</protein>
<keyword evidence="3" id="KW-1185">Reference proteome</keyword>
<dbReference type="EMBL" id="JAWWNJ010000018">
    <property type="protein sequence ID" value="KAK7036946.1"/>
    <property type="molecule type" value="Genomic_DNA"/>
</dbReference>
<comment type="caution">
    <text evidence="2">The sequence shown here is derived from an EMBL/GenBank/DDBJ whole genome shotgun (WGS) entry which is preliminary data.</text>
</comment>
<reference evidence="2 3" key="1">
    <citation type="journal article" date="2024" name="J Genomics">
        <title>Draft genome sequencing and assembly of Favolaschia claudopus CIRM-BRFM 2984 isolated from oak limbs.</title>
        <authorList>
            <person name="Navarro D."/>
            <person name="Drula E."/>
            <person name="Chaduli D."/>
            <person name="Cazenave R."/>
            <person name="Ahrendt S."/>
            <person name="Wang J."/>
            <person name="Lipzen A."/>
            <person name="Daum C."/>
            <person name="Barry K."/>
            <person name="Grigoriev I.V."/>
            <person name="Favel A."/>
            <person name="Rosso M.N."/>
            <person name="Martin F."/>
        </authorList>
    </citation>
    <scope>NUCLEOTIDE SEQUENCE [LARGE SCALE GENOMIC DNA]</scope>
    <source>
        <strain evidence="2 3">CIRM-BRFM 2984</strain>
    </source>
</reference>
<accession>A0AAW0CDP3</accession>
<feature type="region of interest" description="Disordered" evidence="1">
    <location>
        <begin position="217"/>
        <end position="237"/>
    </location>
</feature>
<evidence type="ECO:0000313" key="2">
    <source>
        <dbReference type="EMBL" id="KAK7036946.1"/>
    </source>
</evidence>